<gene>
    <name evidence="1" type="ORF">AS359_02810</name>
</gene>
<comment type="caution">
    <text evidence="1">The sequence shown here is derived from an EMBL/GenBank/DDBJ whole genome shotgun (WGS) entry which is preliminary data.</text>
</comment>
<keyword evidence="2" id="KW-1185">Reference proteome</keyword>
<proteinExistence type="predicted"/>
<dbReference type="Proteomes" id="UP000053300">
    <property type="component" value="Unassembled WGS sequence"/>
</dbReference>
<name>A0A0W7YZ97_9BURK</name>
<evidence type="ECO:0000313" key="1">
    <source>
        <dbReference type="EMBL" id="KUF40471.1"/>
    </source>
</evidence>
<dbReference type="STRING" id="225992.B5M06_06820"/>
<dbReference type="AlphaFoldDB" id="A0A0W7YZ97"/>
<sequence>MRKRTIVLFVYLIVMCRPDAHNGKAWIPRENHFRANTELATSGIIHVQVPTYGHSLLHALHSFAMFIHYTFITGCADRGAWPWRKPAAMTV</sequence>
<dbReference type="EMBL" id="LPXH01000027">
    <property type="protein sequence ID" value="KUF40471.1"/>
    <property type="molecule type" value="Genomic_DNA"/>
</dbReference>
<accession>A0A0W7YZ97</accession>
<reference evidence="1 2" key="1">
    <citation type="submission" date="2015-12" db="EMBL/GenBank/DDBJ databases">
        <title>Complete genome sequence of a multi-drug resistant strain Acidovorax sp. 12322-1.</title>
        <authorList>
            <person name="Ming D."/>
            <person name="Wang M."/>
            <person name="Hu S."/>
            <person name="Zhou Y."/>
            <person name="Jiang T."/>
        </authorList>
    </citation>
    <scope>NUCLEOTIDE SEQUENCE [LARGE SCALE GENOMIC DNA]</scope>
    <source>
        <strain evidence="1 2">12322-1</strain>
    </source>
</reference>
<organism evidence="1 2">
    <name type="scientific">Comamonas kerstersii</name>
    <dbReference type="NCBI Taxonomy" id="225992"/>
    <lineage>
        <taxon>Bacteria</taxon>
        <taxon>Pseudomonadati</taxon>
        <taxon>Pseudomonadota</taxon>
        <taxon>Betaproteobacteria</taxon>
        <taxon>Burkholderiales</taxon>
        <taxon>Comamonadaceae</taxon>
        <taxon>Comamonas</taxon>
    </lineage>
</organism>
<evidence type="ECO:0000313" key="2">
    <source>
        <dbReference type="Proteomes" id="UP000053300"/>
    </source>
</evidence>
<protein>
    <submittedName>
        <fullName evidence="1">Uncharacterized protein</fullName>
    </submittedName>
</protein>